<keyword evidence="1" id="KW-0812">Transmembrane</keyword>
<organism evidence="2 3">
    <name type="scientific">Rhinopithecus bieti</name>
    <name type="common">Black snub-nosed monkey</name>
    <name type="synonym">Pygathrix bieti</name>
    <dbReference type="NCBI Taxonomy" id="61621"/>
    <lineage>
        <taxon>Eukaryota</taxon>
        <taxon>Metazoa</taxon>
        <taxon>Chordata</taxon>
        <taxon>Craniata</taxon>
        <taxon>Vertebrata</taxon>
        <taxon>Euteleostomi</taxon>
        <taxon>Mammalia</taxon>
        <taxon>Eutheria</taxon>
        <taxon>Euarchontoglires</taxon>
        <taxon>Primates</taxon>
        <taxon>Haplorrhini</taxon>
        <taxon>Catarrhini</taxon>
        <taxon>Cercopithecidae</taxon>
        <taxon>Colobinae</taxon>
        <taxon>Rhinopithecus</taxon>
    </lineage>
</organism>
<reference evidence="2" key="2">
    <citation type="submission" date="2025-08" db="UniProtKB">
        <authorList>
            <consortium name="Ensembl"/>
        </authorList>
    </citation>
    <scope>IDENTIFICATION</scope>
</reference>
<keyword evidence="1" id="KW-0472">Membrane</keyword>
<evidence type="ECO:0000313" key="2">
    <source>
        <dbReference type="Ensembl" id="ENSRBIP00000005151.1"/>
    </source>
</evidence>
<dbReference type="OMA" id="YYSGIEF"/>
<feature type="transmembrane region" description="Helical" evidence="1">
    <location>
        <begin position="54"/>
        <end position="75"/>
    </location>
</feature>
<keyword evidence="1" id="KW-1133">Transmembrane helix</keyword>
<protein>
    <submittedName>
        <fullName evidence="2">Uncharacterized protein</fullName>
    </submittedName>
</protein>
<dbReference type="Proteomes" id="UP000233180">
    <property type="component" value="Unassembled WGS sequence"/>
</dbReference>
<dbReference type="GeneTree" id="ENSGT00910000147368"/>
<evidence type="ECO:0000313" key="3">
    <source>
        <dbReference type="Proteomes" id="UP000233180"/>
    </source>
</evidence>
<name>A0A2K6K1J5_RHIBE</name>
<reference evidence="2 3" key="1">
    <citation type="submission" date="2016-06" db="EMBL/GenBank/DDBJ databases">
        <title>Genome of Rhinopithecus bieti.</title>
        <authorList>
            <person name="Wu"/>
            <person name="C.-I. and Zhang"/>
            <person name="Y."/>
        </authorList>
    </citation>
    <scope>NUCLEOTIDE SEQUENCE</scope>
</reference>
<accession>A0A2K6K1J5</accession>
<reference evidence="2" key="3">
    <citation type="submission" date="2025-09" db="UniProtKB">
        <authorList>
            <consortium name="Ensembl"/>
        </authorList>
    </citation>
    <scope>IDENTIFICATION</scope>
</reference>
<dbReference type="AlphaFoldDB" id="A0A2K6K1J5"/>
<sequence length="127" mass="14193">MSFCVDNSFGYYSGIEFLGHMVTVLNLFRSCQTVFQNDYTTFTVLAALYEGPSFSISSPTLVIVFFIITILGFVIRMQTNCSWWRSCGALAVGLMPWGHLALHPRVDSCVPAALPFREPVWALRGTL</sequence>
<proteinExistence type="predicted"/>
<keyword evidence="3" id="KW-1185">Reference proteome</keyword>
<evidence type="ECO:0000256" key="1">
    <source>
        <dbReference type="SAM" id="Phobius"/>
    </source>
</evidence>
<dbReference type="Ensembl" id="ENSRBIT00000025628.1">
    <property type="protein sequence ID" value="ENSRBIP00000005151.1"/>
    <property type="gene ID" value="ENSRBIG00000023329.1"/>
</dbReference>